<evidence type="ECO:0000313" key="3">
    <source>
        <dbReference type="Proteomes" id="UP000729913"/>
    </source>
</evidence>
<dbReference type="AlphaFoldDB" id="A0A8J5V912"/>
<organism evidence="2 3">
    <name type="scientific">Cotesia typhae</name>
    <dbReference type="NCBI Taxonomy" id="2053667"/>
    <lineage>
        <taxon>Eukaryota</taxon>
        <taxon>Metazoa</taxon>
        <taxon>Ecdysozoa</taxon>
        <taxon>Arthropoda</taxon>
        <taxon>Hexapoda</taxon>
        <taxon>Insecta</taxon>
        <taxon>Pterygota</taxon>
        <taxon>Neoptera</taxon>
        <taxon>Endopterygota</taxon>
        <taxon>Hymenoptera</taxon>
        <taxon>Apocrita</taxon>
        <taxon>Ichneumonoidea</taxon>
        <taxon>Braconidae</taxon>
        <taxon>Microgastrinae</taxon>
        <taxon>Cotesia</taxon>
    </lineage>
</organism>
<reference evidence="2" key="1">
    <citation type="submission" date="2020-03" db="EMBL/GenBank/DDBJ databases">
        <authorList>
            <person name="Chebbi M.A."/>
            <person name="Drezen J.M."/>
        </authorList>
    </citation>
    <scope>NUCLEOTIDE SEQUENCE</scope>
    <source>
        <tissue evidence="2">Whole body</tissue>
    </source>
</reference>
<reference evidence="2" key="2">
    <citation type="submission" date="2021-04" db="EMBL/GenBank/DDBJ databases">
        <title>Genome-wide patterns of bracovirus chromosomal integration into multiple host tissues during parasitism.</title>
        <authorList>
            <person name="Chebbi M.A.C."/>
        </authorList>
    </citation>
    <scope>NUCLEOTIDE SEQUENCE</scope>
    <source>
        <tissue evidence="2">Whole body</tissue>
    </source>
</reference>
<gene>
    <name evidence="2" type="ORF">G9C98_004195</name>
</gene>
<dbReference type="PROSITE" id="PS50181">
    <property type="entry name" value="FBOX"/>
    <property type="match status" value="1"/>
</dbReference>
<keyword evidence="3" id="KW-1185">Reference proteome</keyword>
<dbReference type="InterPro" id="IPR001810">
    <property type="entry name" value="F-box_dom"/>
</dbReference>
<name>A0A8J5V912_9HYME</name>
<dbReference type="OrthoDB" id="2095648at2759"/>
<protein>
    <recommendedName>
        <fullName evidence="1">F-box domain-containing protein</fullName>
    </recommendedName>
</protein>
<accession>A0A8J5V912</accession>
<dbReference type="EMBL" id="JAAOIC020000048">
    <property type="protein sequence ID" value="KAG8036873.1"/>
    <property type="molecule type" value="Genomic_DNA"/>
</dbReference>
<feature type="domain" description="F-box" evidence="1">
    <location>
        <begin position="1"/>
        <end position="47"/>
    </location>
</feature>
<dbReference type="Proteomes" id="UP000729913">
    <property type="component" value="Unassembled WGS sequence"/>
</dbReference>
<comment type="caution">
    <text evidence="2">The sequence shown here is derived from an EMBL/GenBank/DDBJ whole genome shotgun (WGS) entry which is preliminary data.</text>
</comment>
<evidence type="ECO:0000313" key="2">
    <source>
        <dbReference type="EMBL" id="KAG8036873.1"/>
    </source>
</evidence>
<evidence type="ECO:0000259" key="1">
    <source>
        <dbReference type="PROSITE" id="PS50181"/>
    </source>
</evidence>
<proteinExistence type="predicted"/>
<sequence length="426" mass="50066">MTIPDHLWIIILKNLTIQKLIELRAFSRHFYRMVEYVLRKHPGWGDFVRTTISPEWLDDVMAKACPYDLISLQNDNHNLLLWRKVYIYYKKWQNVLESRYRSFTITTPPDFGLIKMASTFEDYILIGYEEDMIGIYTWTNNNLNLLFLIENEEQYLTQGEFWYCNGSLLVVSVDNQSGLRFWDLRNNIELINRDCFAESIHYNGCRDFCIGELSGILTSFERDGDNIIRGATENLELSADDVVLKHTFHKNIVSVLIFRDHEVRVKNYRVLINNGRLTGFQLVAQIDPIELNPVCLTQLSKYTFLSQDYFYVTSELTDFYGFATNYNETEDYLWDSYVPERFGPVTTMLMHAKLIILGFEDGSINIISIESILDMEEMTFAMDKIEWSRKIRVAPRPIFHLAVWTIGQKNHIVAITDENIHLIKFP</sequence>